<feature type="transmembrane region" description="Helical" evidence="1">
    <location>
        <begin position="79"/>
        <end position="102"/>
    </location>
</feature>
<evidence type="ECO:0000313" key="3">
    <source>
        <dbReference type="Proteomes" id="UP001564626"/>
    </source>
</evidence>
<evidence type="ECO:0000313" key="2">
    <source>
        <dbReference type="EMBL" id="MEY8043262.1"/>
    </source>
</evidence>
<accession>A0ABV4CQ85</accession>
<keyword evidence="1" id="KW-0472">Membrane</keyword>
<dbReference type="Proteomes" id="UP001564626">
    <property type="component" value="Unassembled WGS sequence"/>
</dbReference>
<comment type="caution">
    <text evidence="2">The sequence shown here is derived from an EMBL/GenBank/DDBJ whole genome shotgun (WGS) entry which is preliminary data.</text>
</comment>
<keyword evidence="1" id="KW-0812">Transmembrane</keyword>
<keyword evidence="3" id="KW-1185">Reference proteome</keyword>
<gene>
    <name evidence="2" type="ORF">AB8O55_27955</name>
</gene>
<reference evidence="2 3" key="1">
    <citation type="submission" date="2024-08" db="EMBL/GenBank/DDBJ databases">
        <title>Genome mining of Saccharopolyspora cebuensis PGLac3 from Nigerian medicinal plant.</title>
        <authorList>
            <person name="Ezeobiora C.E."/>
            <person name="Igbokwe N.H."/>
            <person name="Amin D.H."/>
            <person name="Mendie U.E."/>
        </authorList>
    </citation>
    <scope>NUCLEOTIDE SEQUENCE [LARGE SCALE GENOMIC DNA]</scope>
    <source>
        <strain evidence="2 3">PGLac3</strain>
    </source>
</reference>
<organism evidence="2 3">
    <name type="scientific">Saccharopolyspora cebuensis</name>
    <dbReference type="NCBI Taxonomy" id="418759"/>
    <lineage>
        <taxon>Bacteria</taxon>
        <taxon>Bacillati</taxon>
        <taxon>Actinomycetota</taxon>
        <taxon>Actinomycetes</taxon>
        <taxon>Pseudonocardiales</taxon>
        <taxon>Pseudonocardiaceae</taxon>
        <taxon>Saccharopolyspora</taxon>
    </lineage>
</organism>
<name>A0ABV4CQ85_9PSEU</name>
<protein>
    <submittedName>
        <fullName evidence="2">Uncharacterized protein</fullName>
    </submittedName>
</protein>
<dbReference type="RefSeq" id="WP_345362877.1">
    <property type="nucleotide sequence ID" value="NZ_BAABII010000007.1"/>
</dbReference>
<evidence type="ECO:0000256" key="1">
    <source>
        <dbReference type="SAM" id="Phobius"/>
    </source>
</evidence>
<feature type="transmembrane region" description="Helical" evidence="1">
    <location>
        <begin position="138"/>
        <end position="156"/>
    </location>
</feature>
<feature type="transmembrane region" description="Helical" evidence="1">
    <location>
        <begin position="111"/>
        <end position="132"/>
    </location>
</feature>
<proteinExistence type="predicted"/>
<keyword evidence="1" id="KW-1133">Transmembrane helix</keyword>
<dbReference type="EMBL" id="JBGEHV010000085">
    <property type="protein sequence ID" value="MEY8043262.1"/>
    <property type="molecule type" value="Genomic_DNA"/>
</dbReference>
<sequence>MRIATAPPAWAASSALAGLIGSAAVLVGGRDLAEEHTAVLAEREPRALGAQHVVPGTDVAELLRAVGHWEPIVDHAWRALLTTAVLGLVTSAAVAVFAALVARGRTRGRRLLLTAGLALAGCAHLATLLGSAPAVPTAAAAVAVGTGLVAALLCWLPGTGRRSRAVP</sequence>